<reference evidence="7" key="1">
    <citation type="journal article" date="2006" name="Science">
        <title>Ancient noncoding elements conserved in the human genome.</title>
        <authorList>
            <person name="Venkatesh B."/>
            <person name="Kirkness E.F."/>
            <person name="Loh Y.H."/>
            <person name="Halpern A.L."/>
            <person name="Lee A.P."/>
            <person name="Johnson J."/>
            <person name="Dandona N."/>
            <person name="Viswanathan L.D."/>
            <person name="Tay A."/>
            <person name="Venter J.C."/>
            <person name="Strausberg R.L."/>
            <person name="Brenner S."/>
        </authorList>
    </citation>
    <scope>NUCLEOTIDE SEQUENCE [LARGE SCALE GENOMIC DNA]</scope>
</reference>
<feature type="region of interest" description="Disordered" evidence="3">
    <location>
        <begin position="893"/>
        <end position="969"/>
    </location>
</feature>
<dbReference type="PANTHER" id="PTHR47633:SF3">
    <property type="entry name" value="STRIATED MUSCLE PREFERENTIALLY EXPRESSED PROTEIN KINASE"/>
    <property type="match status" value="1"/>
</dbReference>
<sequence length="1137" mass="122825">MVHPERDSIKICDFGFAQELSPGQFSKYGSPEFVAPEIVCQDPVSKATDIWSIGVIAFLCLTGSCPFAGENDKTTLMNVREGSFSWAERDLECVSEDARDFVEGIIKVVPEDRPTAGQCLTHRWLQEKQEVQEACTIKTKRLKFFISRNNWQRSLTCYRSVLVMRSIPGLLGTAPEGSSLGMPRHLLKEHSSSTPSASSSDLEDSSYPTKAFTAPAANLGTQKNLEHSGDGKEQREQQRGSVSSSSDFSVQGSNGDKSYGSVLSSSVAVERQPQIISELGSWGFPEGAESTNKYSQPLAELRLSKSSMESSVSQAATVGKGDFPAEEGAATSSSVRGISADRALALPIQGEERAQASVDGSSKPPCTLLPRHSVIRSTFYSDVQASPLQLSRDPSAEQGQYSSSLESMRKRIVQAGYSTGNVSGLRQPLLECFQTDAQDLTADRALGSASVSPVPTADSLLYFVEQSSRKIKSLDELETKVLAQPAARESESDTLKPFLLCDEDSEPDSSAVVFAHYSNIARPVYLGQRDSAVMESRSGLAEEAKGLRYGLKYSTKGIPLAAKVNQSAHIGFVSSPCPETGTDLGLGVGKKICLTSSSESHERCSEAGASAFWWGSPEPQTTTRAASTASNEGIGFVGSGSVKQYSDDPSVLPSVSQSKCPDSQGSSKCPSRPSSAPASDLTSQRQEEASRENTSSSYFDAVKVETDYFDLSDPCSSELLRSKEFEEKSISKNRPIPAGYVSKEQFPLGDTEAASAIQSEDTMSAASSEVSCDETGLMDDGYRDLGVDIWESDMLQLLDDTELDEGNGGAGDEAEGESDKKRKSSLERKMHQTFQSLKKTFKTSRGSKSSASSSDTSLSRSESHAETLPRSTSTKFGKAGLLGLFRRSTSLNWDRGLADKEDGRSRYSLSVLQDLDSHERLRELKGKKKSKPLPASLEGRSAAENSGRQERQKGESDETPARPDPLKVELDQSQYMEIVTMPSKSAPIALEDGAEEKPEDLPTPSGDVPSDSPKKKSRLFSFQFPGTKPKEKAPSFLEGLQNQLVVLNQSVTLSCTPSGRPNPAIYWFKDDLPICSSKRMKLSATVQGCQLVTIWSVTEEDLGRYECVAENSLGKASTGCCVTGAGNRSPENLCLVQ</sequence>
<reference evidence="6" key="4">
    <citation type="submission" date="2025-08" db="UniProtKB">
        <authorList>
            <consortium name="Ensembl"/>
        </authorList>
    </citation>
    <scope>IDENTIFICATION</scope>
</reference>
<feature type="compositionally biased region" description="Basic and acidic residues" evidence="3">
    <location>
        <begin position="224"/>
        <end position="238"/>
    </location>
</feature>
<dbReference type="Ensembl" id="ENSCMIT00000019814.1">
    <property type="protein sequence ID" value="ENSCMIP00000019448.1"/>
    <property type="gene ID" value="ENSCMIG00000009058.1"/>
</dbReference>
<dbReference type="InterPro" id="IPR003599">
    <property type="entry name" value="Ig_sub"/>
</dbReference>
<feature type="region of interest" description="Disordered" evidence="3">
    <location>
        <begin position="181"/>
        <end position="257"/>
    </location>
</feature>
<dbReference type="AlphaFoldDB" id="A0A4W3HQ89"/>
<evidence type="ECO:0000313" key="7">
    <source>
        <dbReference type="Proteomes" id="UP000314986"/>
    </source>
</evidence>
<dbReference type="PROSITE" id="PS50835">
    <property type="entry name" value="IG_LIKE"/>
    <property type="match status" value="1"/>
</dbReference>
<evidence type="ECO:0000256" key="3">
    <source>
        <dbReference type="SAM" id="MobiDB-lite"/>
    </source>
</evidence>
<reference evidence="7" key="2">
    <citation type="journal article" date="2007" name="PLoS Biol.">
        <title>Survey sequencing and comparative analysis of the elephant shark (Callorhinchus milii) genome.</title>
        <authorList>
            <person name="Venkatesh B."/>
            <person name="Kirkness E.F."/>
            <person name="Loh Y.H."/>
            <person name="Halpern A.L."/>
            <person name="Lee A.P."/>
            <person name="Johnson J."/>
            <person name="Dandona N."/>
            <person name="Viswanathan L.D."/>
            <person name="Tay A."/>
            <person name="Venter J.C."/>
            <person name="Strausberg R.L."/>
            <person name="Brenner S."/>
        </authorList>
    </citation>
    <scope>NUCLEOTIDE SEQUENCE [LARGE SCALE GENOMIC DNA]</scope>
</reference>
<dbReference type="InterPro" id="IPR007110">
    <property type="entry name" value="Ig-like_dom"/>
</dbReference>
<evidence type="ECO:0008006" key="8">
    <source>
        <dbReference type="Google" id="ProtNLM"/>
    </source>
</evidence>
<evidence type="ECO:0000256" key="2">
    <source>
        <dbReference type="ARBA" id="ARBA00023319"/>
    </source>
</evidence>
<feature type="domain" description="Ig-like" evidence="5">
    <location>
        <begin position="1034"/>
        <end position="1123"/>
    </location>
</feature>
<dbReference type="Pfam" id="PF07679">
    <property type="entry name" value="I-set"/>
    <property type="match status" value="1"/>
</dbReference>
<feature type="compositionally biased region" description="Basic and acidic residues" evidence="3">
    <location>
        <begin position="947"/>
        <end position="969"/>
    </location>
</feature>
<dbReference type="Proteomes" id="UP000314986">
    <property type="component" value="Unassembled WGS sequence"/>
</dbReference>
<dbReference type="Pfam" id="PF00069">
    <property type="entry name" value="Pkinase"/>
    <property type="match status" value="1"/>
</dbReference>
<evidence type="ECO:0000259" key="4">
    <source>
        <dbReference type="PROSITE" id="PS50011"/>
    </source>
</evidence>
<feature type="region of interest" description="Disordered" evidence="3">
    <location>
        <begin position="645"/>
        <end position="696"/>
    </location>
</feature>
<dbReference type="STRING" id="7868.ENSCMIP00000019448"/>
<dbReference type="PROSITE" id="PS50011">
    <property type="entry name" value="PROTEIN_KINASE_DOM"/>
    <property type="match status" value="1"/>
</dbReference>
<dbReference type="SUPFAM" id="SSF48726">
    <property type="entry name" value="Immunoglobulin"/>
    <property type="match status" value="1"/>
</dbReference>
<accession>A0A4W3HQ89</accession>
<feature type="compositionally biased region" description="Basic and acidic residues" evidence="3">
    <location>
        <begin position="915"/>
        <end position="924"/>
    </location>
</feature>
<proteinExistence type="predicted"/>
<dbReference type="FunFam" id="2.60.40.10:FF:000032">
    <property type="entry name" value="palladin isoform X1"/>
    <property type="match status" value="1"/>
</dbReference>
<feature type="region of interest" description="Disordered" evidence="3">
    <location>
        <begin position="801"/>
        <end position="875"/>
    </location>
</feature>
<dbReference type="InParanoid" id="A0A4W3HQ89"/>
<dbReference type="SMART" id="SM00408">
    <property type="entry name" value="IGc2"/>
    <property type="match status" value="1"/>
</dbReference>
<dbReference type="PANTHER" id="PTHR47633">
    <property type="entry name" value="IMMUNOGLOBULIN"/>
    <property type="match status" value="1"/>
</dbReference>
<dbReference type="InterPro" id="IPR013783">
    <property type="entry name" value="Ig-like_fold"/>
</dbReference>
<dbReference type="Gene3D" id="2.60.40.10">
    <property type="entry name" value="Immunoglobulins"/>
    <property type="match status" value="1"/>
</dbReference>
<evidence type="ECO:0000313" key="6">
    <source>
        <dbReference type="Ensembl" id="ENSCMIP00000019448.1"/>
    </source>
</evidence>
<keyword evidence="1" id="KW-1015">Disulfide bond</keyword>
<feature type="region of interest" description="Disordered" evidence="3">
    <location>
        <begin position="994"/>
        <end position="1018"/>
    </location>
</feature>
<dbReference type="OMA" id="SESCFYA"/>
<dbReference type="InterPro" id="IPR000719">
    <property type="entry name" value="Prot_kinase_dom"/>
</dbReference>
<dbReference type="InterPro" id="IPR011009">
    <property type="entry name" value="Kinase-like_dom_sf"/>
</dbReference>
<dbReference type="Gene3D" id="1.10.510.10">
    <property type="entry name" value="Transferase(Phosphotransferase) domain 1"/>
    <property type="match status" value="1"/>
</dbReference>
<dbReference type="GO" id="GO:0005524">
    <property type="term" value="F:ATP binding"/>
    <property type="evidence" value="ECO:0007669"/>
    <property type="project" value="InterPro"/>
</dbReference>
<feature type="compositionally biased region" description="Basic and acidic residues" evidence="3">
    <location>
        <begin position="817"/>
        <end position="830"/>
    </location>
</feature>
<dbReference type="GeneTree" id="ENSGT00940000167405"/>
<evidence type="ECO:0000256" key="1">
    <source>
        <dbReference type="ARBA" id="ARBA00023157"/>
    </source>
</evidence>
<dbReference type="SMART" id="SM00409">
    <property type="entry name" value="IG"/>
    <property type="match status" value="1"/>
</dbReference>
<dbReference type="InterPro" id="IPR013098">
    <property type="entry name" value="Ig_I-set"/>
</dbReference>
<feature type="domain" description="Protein kinase" evidence="4">
    <location>
        <begin position="1"/>
        <end position="125"/>
    </location>
</feature>
<dbReference type="CDD" id="cd00096">
    <property type="entry name" value="Ig"/>
    <property type="match status" value="1"/>
</dbReference>
<dbReference type="SUPFAM" id="SSF56112">
    <property type="entry name" value="Protein kinase-like (PK-like)"/>
    <property type="match status" value="1"/>
</dbReference>
<feature type="compositionally biased region" description="Low complexity" evidence="3">
    <location>
        <begin position="239"/>
        <end position="253"/>
    </location>
</feature>
<reference evidence="6" key="5">
    <citation type="submission" date="2025-09" db="UniProtKB">
        <authorList>
            <consortium name="Ensembl"/>
        </authorList>
    </citation>
    <scope>IDENTIFICATION</scope>
</reference>
<dbReference type="GO" id="GO:0004674">
    <property type="term" value="F:protein serine/threonine kinase activity"/>
    <property type="evidence" value="ECO:0007669"/>
    <property type="project" value="UniProtKB-KW"/>
</dbReference>
<evidence type="ECO:0000259" key="5">
    <source>
        <dbReference type="PROSITE" id="PS50835"/>
    </source>
</evidence>
<dbReference type="SMART" id="SM00220">
    <property type="entry name" value="S_TKc"/>
    <property type="match status" value="1"/>
</dbReference>
<reference evidence="7" key="3">
    <citation type="journal article" date="2014" name="Nature">
        <title>Elephant shark genome provides unique insights into gnathostome evolution.</title>
        <authorList>
            <consortium name="International Elephant Shark Genome Sequencing Consortium"/>
            <person name="Venkatesh B."/>
            <person name="Lee A.P."/>
            <person name="Ravi V."/>
            <person name="Maurya A.K."/>
            <person name="Lian M.M."/>
            <person name="Swann J.B."/>
            <person name="Ohta Y."/>
            <person name="Flajnik M.F."/>
            <person name="Sutoh Y."/>
            <person name="Kasahara M."/>
            <person name="Hoon S."/>
            <person name="Gangu V."/>
            <person name="Roy S.W."/>
            <person name="Irimia M."/>
            <person name="Korzh V."/>
            <person name="Kondrychyn I."/>
            <person name="Lim Z.W."/>
            <person name="Tay B.H."/>
            <person name="Tohari S."/>
            <person name="Kong K.W."/>
            <person name="Ho S."/>
            <person name="Lorente-Galdos B."/>
            <person name="Quilez J."/>
            <person name="Marques-Bonet T."/>
            <person name="Raney B.J."/>
            <person name="Ingham P.W."/>
            <person name="Tay A."/>
            <person name="Hillier L.W."/>
            <person name="Minx P."/>
            <person name="Boehm T."/>
            <person name="Wilson R.K."/>
            <person name="Brenner S."/>
            <person name="Warren W.C."/>
        </authorList>
    </citation>
    <scope>NUCLEOTIDE SEQUENCE [LARGE SCALE GENOMIC DNA]</scope>
</reference>
<feature type="compositionally biased region" description="Polar residues" evidence="3">
    <location>
        <begin position="653"/>
        <end position="684"/>
    </location>
</feature>
<dbReference type="InterPro" id="IPR003598">
    <property type="entry name" value="Ig_sub2"/>
</dbReference>
<protein>
    <recommendedName>
        <fullName evidence="8">Protein kinase domain-containing protein</fullName>
    </recommendedName>
</protein>
<organism evidence="6 7">
    <name type="scientific">Callorhinchus milii</name>
    <name type="common">Ghost shark</name>
    <dbReference type="NCBI Taxonomy" id="7868"/>
    <lineage>
        <taxon>Eukaryota</taxon>
        <taxon>Metazoa</taxon>
        <taxon>Chordata</taxon>
        <taxon>Craniata</taxon>
        <taxon>Vertebrata</taxon>
        <taxon>Chondrichthyes</taxon>
        <taxon>Holocephali</taxon>
        <taxon>Chimaeriformes</taxon>
        <taxon>Callorhinchidae</taxon>
        <taxon>Callorhinchus</taxon>
    </lineage>
</organism>
<keyword evidence="2" id="KW-0393">Immunoglobulin domain</keyword>
<dbReference type="InterPro" id="IPR036179">
    <property type="entry name" value="Ig-like_dom_sf"/>
</dbReference>
<keyword evidence="7" id="KW-1185">Reference proteome</keyword>
<name>A0A4W3HQ89_CALMI</name>
<feature type="compositionally biased region" description="Low complexity" evidence="3">
    <location>
        <begin position="844"/>
        <end position="860"/>
    </location>
</feature>
<feature type="compositionally biased region" description="Basic and acidic residues" evidence="3">
    <location>
        <begin position="896"/>
        <end position="905"/>
    </location>
</feature>